<evidence type="ECO:0000313" key="6">
    <source>
        <dbReference type="Proteomes" id="UP000707731"/>
    </source>
</evidence>
<proteinExistence type="inferred from homology"/>
<name>A0ABS0D650_9NOCA</name>
<keyword evidence="2" id="KW-0547">Nucleotide-binding</keyword>
<organism evidence="5 6">
    <name type="scientific">Nocardia higoensis</name>
    <dbReference type="NCBI Taxonomy" id="228599"/>
    <lineage>
        <taxon>Bacteria</taxon>
        <taxon>Bacillati</taxon>
        <taxon>Actinomycetota</taxon>
        <taxon>Actinomycetes</taxon>
        <taxon>Mycobacteriales</taxon>
        <taxon>Nocardiaceae</taxon>
        <taxon>Nocardia</taxon>
    </lineage>
</organism>
<dbReference type="InterPro" id="IPR014729">
    <property type="entry name" value="Rossmann-like_a/b/a_fold"/>
</dbReference>
<dbReference type="PANTHER" id="PTHR46268">
    <property type="entry name" value="STRESS RESPONSE PROTEIN NHAX"/>
    <property type="match status" value="1"/>
</dbReference>
<evidence type="ECO:0000313" key="5">
    <source>
        <dbReference type="EMBL" id="MBF6353944.1"/>
    </source>
</evidence>
<evidence type="ECO:0000259" key="4">
    <source>
        <dbReference type="Pfam" id="PF00582"/>
    </source>
</evidence>
<evidence type="ECO:0000256" key="2">
    <source>
        <dbReference type="ARBA" id="ARBA00022741"/>
    </source>
</evidence>
<keyword evidence="6" id="KW-1185">Reference proteome</keyword>
<evidence type="ECO:0000256" key="1">
    <source>
        <dbReference type="ARBA" id="ARBA00008791"/>
    </source>
</evidence>
<dbReference type="Proteomes" id="UP000707731">
    <property type="component" value="Unassembled WGS sequence"/>
</dbReference>
<comment type="caution">
    <text evidence="5">The sequence shown here is derived from an EMBL/GenBank/DDBJ whole genome shotgun (WGS) entry which is preliminary data.</text>
</comment>
<dbReference type="RefSeq" id="WP_195000779.1">
    <property type="nucleotide sequence ID" value="NZ_JADLQN010000001.1"/>
</dbReference>
<comment type="similarity">
    <text evidence="1">Belongs to the universal stress protein A family.</text>
</comment>
<dbReference type="PRINTS" id="PR01438">
    <property type="entry name" value="UNVRSLSTRESS"/>
</dbReference>
<evidence type="ECO:0000256" key="3">
    <source>
        <dbReference type="ARBA" id="ARBA00022840"/>
    </source>
</evidence>
<sequence>MAETREKSIEPLIVAAVDGSESSRQAAVWAAAEAALHGSTLHLITSVAVSTGYGTGLTLPVTELELLQAEGERLVAEVREQLAASAPADLKMTTEVTFDFVIPSLLAYSERVRMIVVGSRGLGAFRRGLLGSVSTAVTRHAQCPVTVVHETAAGADQWAGKPILVGVDGTENSVDAVEYAFEEASRRGVGLIALHSWSDTNSLELGIVDWEAIAADEEALLAERLAGYGERYPEVAVRRIVVANRPVRAMLDASADAQQVVVGSHGRGGFTGMLLGSTSNALIHTVECPITVVRKR</sequence>
<dbReference type="Pfam" id="PF00582">
    <property type="entry name" value="Usp"/>
    <property type="match status" value="2"/>
</dbReference>
<dbReference type="PANTHER" id="PTHR46268:SF27">
    <property type="entry name" value="UNIVERSAL STRESS PROTEIN RV2623"/>
    <property type="match status" value="1"/>
</dbReference>
<protein>
    <submittedName>
        <fullName evidence="5">Universal stress protein</fullName>
    </submittedName>
</protein>
<accession>A0ABS0D650</accession>
<feature type="domain" description="UspA" evidence="4">
    <location>
        <begin position="13"/>
        <end position="149"/>
    </location>
</feature>
<gene>
    <name evidence="5" type="ORF">IU449_05160</name>
</gene>
<dbReference type="InterPro" id="IPR006015">
    <property type="entry name" value="Universal_stress_UspA"/>
</dbReference>
<dbReference type="Gene3D" id="3.40.50.620">
    <property type="entry name" value="HUPs"/>
    <property type="match status" value="2"/>
</dbReference>
<dbReference type="SUPFAM" id="SSF52402">
    <property type="entry name" value="Adenine nucleotide alpha hydrolases-like"/>
    <property type="match status" value="2"/>
</dbReference>
<keyword evidence="3" id="KW-0067">ATP-binding</keyword>
<reference evidence="5 6" key="1">
    <citation type="submission" date="2020-10" db="EMBL/GenBank/DDBJ databases">
        <title>Identification of Nocardia species via Next-generation sequencing and recognition of intraspecies genetic diversity.</title>
        <authorList>
            <person name="Li P."/>
            <person name="Li P."/>
            <person name="Lu B."/>
        </authorList>
    </citation>
    <scope>NUCLEOTIDE SEQUENCE [LARGE SCALE GENOMIC DNA]</scope>
    <source>
        <strain evidence="5 6">BJ06-0143</strain>
    </source>
</reference>
<dbReference type="InterPro" id="IPR006016">
    <property type="entry name" value="UspA"/>
</dbReference>
<dbReference type="EMBL" id="JADLQN010000001">
    <property type="protein sequence ID" value="MBF6353944.1"/>
    <property type="molecule type" value="Genomic_DNA"/>
</dbReference>
<feature type="domain" description="UspA" evidence="4">
    <location>
        <begin position="161"/>
        <end position="294"/>
    </location>
</feature>